<evidence type="ECO:0000313" key="3">
    <source>
        <dbReference type="Proteomes" id="UP000557739"/>
    </source>
</evidence>
<evidence type="ECO:0000256" key="1">
    <source>
        <dbReference type="SAM" id="Phobius"/>
    </source>
</evidence>
<feature type="transmembrane region" description="Helical" evidence="1">
    <location>
        <begin position="144"/>
        <end position="163"/>
    </location>
</feature>
<name>A0A7W9AT18_9SPHN</name>
<feature type="transmembrane region" description="Helical" evidence="1">
    <location>
        <begin position="87"/>
        <end position="106"/>
    </location>
</feature>
<dbReference type="Proteomes" id="UP000557739">
    <property type="component" value="Unassembled WGS sequence"/>
</dbReference>
<evidence type="ECO:0000313" key="2">
    <source>
        <dbReference type="EMBL" id="MBB5700029.1"/>
    </source>
</evidence>
<keyword evidence="1" id="KW-0472">Membrane</keyword>
<keyword evidence="1" id="KW-0812">Transmembrane</keyword>
<comment type="caution">
    <text evidence="2">The sequence shown here is derived from an EMBL/GenBank/DDBJ whole genome shotgun (WGS) entry which is preliminary data.</text>
</comment>
<dbReference type="EMBL" id="JACIJJ010000007">
    <property type="protein sequence ID" value="MBB5700029.1"/>
    <property type="molecule type" value="Genomic_DNA"/>
</dbReference>
<feature type="transmembrane region" description="Helical" evidence="1">
    <location>
        <begin position="112"/>
        <end position="137"/>
    </location>
</feature>
<keyword evidence="1" id="KW-1133">Transmembrane helix</keyword>
<gene>
    <name evidence="2" type="ORF">FHR19_003409</name>
</gene>
<protein>
    <submittedName>
        <fullName evidence="2">Uncharacterized protein</fullName>
    </submittedName>
</protein>
<feature type="transmembrane region" description="Helical" evidence="1">
    <location>
        <begin position="6"/>
        <end position="26"/>
    </location>
</feature>
<organism evidence="2 3">
    <name type="scientific">Sphingomonas yantingensis</name>
    <dbReference type="NCBI Taxonomy" id="1241761"/>
    <lineage>
        <taxon>Bacteria</taxon>
        <taxon>Pseudomonadati</taxon>
        <taxon>Pseudomonadota</taxon>
        <taxon>Alphaproteobacteria</taxon>
        <taxon>Sphingomonadales</taxon>
        <taxon>Sphingomonadaceae</taxon>
        <taxon>Sphingomonas</taxon>
    </lineage>
</organism>
<accession>A0A7W9AT18</accession>
<keyword evidence="3" id="KW-1185">Reference proteome</keyword>
<dbReference type="RefSeq" id="WP_184030934.1">
    <property type="nucleotide sequence ID" value="NZ_JACIJJ010000007.1"/>
</dbReference>
<dbReference type="AlphaFoldDB" id="A0A7W9AT18"/>
<sequence>MIAFFIALYIAWGTIGALVAINYGAIAHTTWREQGGSWRTALGEWLAVPRWLIACTLRDIACMATFRALPDDAPPPIHYDAGHMLRFFVSMSFICSAVFGFVFWTVDRGDWPTWLLVVNATAVITAMVAGLGHLFLAWRRSPRLWRFTTLGAVAFVATATIIGG</sequence>
<reference evidence="2 3" key="1">
    <citation type="submission" date="2020-08" db="EMBL/GenBank/DDBJ databases">
        <title>Genomic Encyclopedia of Type Strains, Phase IV (KMG-IV): sequencing the most valuable type-strain genomes for metagenomic binning, comparative biology and taxonomic classification.</title>
        <authorList>
            <person name="Goeker M."/>
        </authorList>
    </citation>
    <scope>NUCLEOTIDE SEQUENCE [LARGE SCALE GENOMIC DNA]</scope>
    <source>
        <strain evidence="2 3">DSM 27244</strain>
    </source>
</reference>
<proteinExistence type="predicted"/>